<feature type="domain" description="Aspartyl/asparaginy/proline hydroxylase" evidence="5">
    <location>
        <begin position="85"/>
        <end position="238"/>
    </location>
</feature>
<dbReference type="InterPro" id="IPR027443">
    <property type="entry name" value="IPNS-like_sf"/>
</dbReference>
<protein>
    <submittedName>
        <fullName evidence="6">Beta-hydroxylase, aspartyl/asparaginyl family</fullName>
        <ecNumber evidence="6">1.14.11.16</ecNumber>
    </submittedName>
</protein>
<keyword evidence="3 6" id="KW-0560">Oxidoreductase</keyword>
<accession>A0A0E1VTS5</accession>
<dbReference type="SUPFAM" id="SSF51197">
    <property type="entry name" value="Clavaminate synthase-like"/>
    <property type="match status" value="1"/>
</dbReference>
<dbReference type="Pfam" id="PF05118">
    <property type="entry name" value="Asp_Arg_Hydrox"/>
    <property type="match status" value="1"/>
</dbReference>
<keyword evidence="4" id="KW-1133">Transmembrane helix</keyword>
<evidence type="ECO:0000256" key="4">
    <source>
        <dbReference type="SAM" id="Phobius"/>
    </source>
</evidence>
<reference evidence="6 7" key="2">
    <citation type="submission" date="2009-05" db="EMBL/GenBank/DDBJ databases">
        <authorList>
            <person name="Harkins D.M."/>
            <person name="DeShazer D."/>
            <person name="Woods D.E."/>
            <person name="Brinkac L.M."/>
            <person name="Brown K.A."/>
            <person name="Hung G.C."/>
            <person name="Tuanyok A."/>
            <person name="Zhang B."/>
            <person name="Nierman W.C."/>
        </authorList>
    </citation>
    <scope>NUCLEOTIDE SEQUENCE [LARGE SCALE GENOMIC DNA]</scope>
    <source>
        <strain evidence="6 7">1710a</strain>
    </source>
</reference>
<dbReference type="Proteomes" id="UP000001812">
    <property type="component" value="Chromosome II"/>
</dbReference>
<evidence type="ECO:0000259" key="5">
    <source>
        <dbReference type="Pfam" id="PF05118"/>
    </source>
</evidence>
<feature type="transmembrane region" description="Helical" evidence="4">
    <location>
        <begin position="296"/>
        <end position="314"/>
    </location>
</feature>
<sequence length="315" mass="36082">MKVFLESAAYAVTGEKMRWAILFIFVACAAFTHRRGKVRHGFFRQLSDHSTFTAPLNCFAYAFSNVPNTPYIDDAHFPELAILKREWRTFRDEALALRDASRIKASGEYNDIGFNSFFRKGWKRFYLKWYDRPHPSALAHCPRSLAILSKLPSVKAAMFAQLPPGGKLGLHRDPYAGSLRYHLGLSTPNDDECAIVVDGDPYAWRDGEAVMFDETYLHWAENRTGHDRIILFCDIERPMKYRWAQAVNGAIGGVLMRAAASPNETGDRTGGLNRLFRYLYAVRRVGKRLKAWNRTVYYALKWALFGGILIAILWR</sequence>
<dbReference type="EMBL" id="CM000833">
    <property type="protein sequence ID" value="EET04293.1"/>
    <property type="molecule type" value="Genomic_DNA"/>
</dbReference>
<dbReference type="NCBIfam" id="NF033391">
    <property type="entry name" value="lipid_A_LpxO"/>
    <property type="match status" value="1"/>
</dbReference>
<organism evidence="6 7">
    <name type="scientific">Burkholderia pseudomallei 1710a</name>
    <dbReference type="NCBI Taxonomy" id="320371"/>
    <lineage>
        <taxon>Bacteria</taxon>
        <taxon>Pseudomonadati</taxon>
        <taxon>Pseudomonadota</taxon>
        <taxon>Betaproteobacteria</taxon>
        <taxon>Burkholderiales</taxon>
        <taxon>Burkholderiaceae</taxon>
        <taxon>Burkholderia</taxon>
        <taxon>pseudomallei group</taxon>
    </lineage>
</organism>
<evidence type="ECO:0000256" key="2">
    <source>
        <dbReference type="ARBA" id="ARBA00022964"/>
    </source>
</evidence>
<dbReference type="PANTHER" id="PTHR46332:SF5">
    <property type="entry name" value="ASPARTATE BETA-HYDROXYLASE DOMAIN CONTAINING 2"/>
    <property type="match status" value="1"/>
</dbReference>
<evidence type="ECO:0000313" key="6">
    <source>
        <dbReference type="EMBL" id="EET04293.1"/>
    </source>
</evidence>
<evidence type="ECO:0000313" key="7">
    <source>
        <dbReference type="Proteomes" id="UP000001812"/>
    </source>
</evidence>
<gene>
    <name evidence="6" type="ORF">BURPS1710A_A1174</name>
</gene>
<dbReference type="HOGENOM" id="CLU_927100_0_0_4"/>
<dbReference type="GO" id="GO:0062101">
    <property type="term" value="F:peptidyl-aspartic acid 3-dioxygenase activity"/>
    <property type="evidence" value="ECO:0007669"/>
    <property type="project" value="UniProtKB-EC"/>
</dbReference>
<keyword evidence="4" id="KW-0812">Transmembrane</keyword>
<keyword evidence="4" id="KW-0472">Membrane</keyword>
<proteinExistence type="inferred from homology"/>
<evidence type="ECO:0000256" key="1">
    <source>
        <dbReference type="ARBA" id="ARBA00007730"/>
    </source>
</evidence>
<dbReference type="AlphaFoldDB" id="A0A0E1VTS5"/>
<dbReference type="PANTHER" id="PTHR46332">
    <property type="entry name" value="ASPARTATE BETA-HYDROXYLASE DOMAIN-CONTAINING PROTEIN 2"/>
    <property type="match status" value="1"/>
</dbReference>
<dbReference type="Gene3D" id="2.60.120.330">
    <property type="entry name" value="B-lactam Antibiotic, Isopenicillin N Synthase, Chain"/>
    <property type="match status" value="1"/>
</dbReference>
<dbReference type="EC" id="1.14.11.16" evidence="6"/>
<name>A0A0E1VTS5_BURPE</name>
<dbReference type="InterPro" id="IPR047694">
    <property type="entry name" value="Lipid_A_LpxO-like"/>
</dbReference>
<evidence type="ECO:0000256" key="3">
    <source>
        <dbReference type="ARBA" id="ARBA00023002"/>
    </source>
</evidence>
<keyword evidence="2" id="KW-0223">Dioxygenase</keyword>
<reference evidence="7" key="1">
    <citation type="submission" date="2007-08" db="EMBL/GenBank/DDBJ databases">
        <title>Annotation of Burkholderia pseudomallei 1710a.</title>
        <authorList>
            <person name="Harkins D.M."/>
            <person name="DeShazer D."/>
            <person name="Woods D.E."/>
            <person name="Brinkac L.M."/>
            <person name="Brown K.A."/>
            <person name="Hung G.C."/>
            <person name="Tuanyok A."/>
            <person name="Zhang B."/>
            <person name="Nierman W.C."/>
        </authorList>
    </citation>
    <scope>NUCLEOTIDE SEQUENCE [LARGE SCALE GENOMIC DNA]</scope>
    <source>
        <strain evidence="7">1710a</strain>
    </source>
</reference>
<comment type="similarity">
    <text evidence="1">Belongs to the aspartyl/asparaginyl beta-hydroxylase family.</text>
</comment>
<dbReference type="InterPro" id="IPR051821">
    <property type="entry name" value="Asp/Asn_beta-hydroxylase"/>
</dbReference>
<dbReference type="InterPro" id="IPR007803">
    <property type="entry name" value="Asp/Arg/Pro-Hydrxlase"/>
</dbReference>